<keyword evidence="2" id="KW-1185">Reference proteome</keyword>
<dbReference type="Proteomes" id="UP001145114">
    <property type="component" value="Unassembled WGS sequence"/>
</dbReference>
<evidence type="ECO:0000313" key="1">
    <source>
        <dbReference type="EMBL" id="KAJ1669534.1"/>
    </source>
</evidence>
<evidence type="ECO:0000313" key="2">
    <source>
        <dbReference type="Proteomes" id="UP001145114"/>
    </source>
</evidence>
<proteinExistence type="predicted"/>
<comment type="caution">
    <text evidence="1">The sequence shown here is derived from an EMBL/GenBank/DDBJ whole genome shotgun (WGS) entry which is preliminary data.</text>
</comment>
<protein>
    <submittedName>
        <fullName evidence="1">Uncharacterized protein</fullName>
    </submittedName>
</protein>
<feature type="non-terminal residue" evidence="1">
    <location>
        <position position="143"/>
    </location>
</feature>
<name>A0ACC1H6N3_9FUNG</name>
<gene>
    <name evidence="1" type="ORF">EV182_008718</name>
</gene>
<organism evidence="1 2">
    <name type="scientific">Spiromyces aspiralis</name>
    <dbReference type="NCBI Taxonomy" id="68401"/>
    <lineage>
        <taxon>Eukaryota</taxon>
        <taxon>Fungi</taxon>
        <taxon>Fungi incertae sedis</taxon>
        <taxon>Zoopagomycota</taxon>
        <taxon>Kickxellomycotina</taxon>
        <taxon>Kickxellomycetes</taxon>
        <taxon>Kickxellales</taxon>
        <taxon>Kickxellaceae</taxon>
        <taxon>Spiromyces</taxon>
    </lineage>
</organism>
<accession>A0ACC1H6N3</accession>
<feature type="non-terminal residue" evidence="1">
    <location>
        <position position="1"/>
    </location>
</feature>
<reference evidence="1" key="1">
    <citation type="submission" date="2022-06" db="EMBL/GenBank/DDBJ databases">
        <title>Phylogenomic reconstructions and comparative analyses of Kickxellomycotina fungi.</title>
        <authorList>
            <person name="Reynolds N.K."/>
            <person name="Stajich J.E."/>
            <person name="Barry K."/>
            <person name="Grigoriev I.V."/>
            <person name="Crous P."/>
            <person name="Smith M.E."/>
        </authorList>
    </citation>
    <scope>NUCLEOTIDE SEQUENCE</scope>
    <source>
        <strain evidence="1">RSA 2271</strain>
    </source>
</reference>
<sequence>ADSQTLTDKNIVCRLLRILPNNVRLSLESQFRQGATESSVNSIIKFLRAPKPQVPDSIDAARDGKNVKHHPQSDTAIDAFDSNKPSKRQRSSEDIGDGSGWPGSPQPTTPRQNGQSKVEDVQGWGFINSERLAMLGPLKNRDK</sequence>
<dbReference type="EMBL" id="JAMZIH010009855">
    <property type="protein sequence ID" value="KAJ1669534.1"/>
    <property type="molecule type" value="Genomic_DNA"/>
</dbReference>